<dbReference type="InterPro" id="IPR036942">
    <property type="entry name" value="Beta-barrel_TonB_sf"/>
</dbReference>
<comment type="similarity">
    <text evidence="7">Belongs to the TonB-dependent receptor family.</text>
</comment>
<dbReference type="Gene3D" id="2.60.40.1120">
    <property type="entry name" value="Carboxypeptidase-like, regulatory domain"/>
    <property type="match status" value="1"/>
</dbReference>
<keyword evidence="6 7" id="KW-0998">Cell outer membrane</keyword>
<dbReference type="InterPro" id="IPR012910">
    <property type="entry name" value="Plug_dom"/>
</dbReference>
<keyword evidence="3 7" id="KW-1134">Transmembrane beta strand</keyword>
<dbReference type="NCBIfam" id="TIGR04057">
    <property type="entry name" value="SusC_RagA_signa"/>
    <property type="match status" value="1"/>
</dbReference>
<dbReference type="SMART" id="SM00965">
    <property type="entry name" value="STN"/>
    <property type="match status" value="1"/>
</dbReference>
<dbReference type="Gene3D" id="2.170.130.10">
    <property type="entry name" value="TonB-dependent receptor, plug domain"/>
    <property type="match status" value="1"/>
</dbReference>
<dbReference type="Proteomes" id="UP000283538">
    <property type="component" value="Unassembled WGS sequence"/>
</dbReference>
<evidence type="ECO:0000256" key="3">
    <source>
        <dbReference type="ARBA" id="ARBA00022452"/>
    </source>
</evidence>
<dbReference type="FunFam" id="2.60.40.1120:FF:000003">
    <property type="entry name" value="Outer membrane protein Omp121"/>
    <property type="match status" value="1"/>
</dbReference>
<dbReference type="GO" id="GO:0009279">
    <property type="term" value="C:cell outer membrane"/>
    <property type="evidence" value="ECO:0007669"/>
    <property type="project" value="UniProtKB-SubCell"/>
</dbReference>
<evidence type="ECO:0000256" key="5">
    <source>
        <dbReference type="ARBA" id="ARBA00023136"/>
    </source>
</evidence>
<gene>
    <name evidence="9" type="ORF">DW701_06635</name>
</gene>
<keyword evidence="4 7" id="KW-0812">Transmembrane</keyword>
<dbReference type="InterPro" id="IPR011662">
    <property type="entry name" value="Secretin/TonB_short_N"/>
</dbReference>
<dbReference type="SUPFAM" id="SSF56935">
    <property type="entry name" value="Porins"/>
    <property type="match status" value="1"/>
</dbReference>
<protein>
    <submittedName>
        <fullName evidence="9">SusC/RagA family TonB-linked outer membrane protein</fullName>
    </submittedName>
</protein>
<dbReference type="SUPFAM" id="SSF49464">
    <property type="entry name" value="Carboxypeptidase regulatory domain-like"/>
    <property type="match status" value="1"/>
</dbReference>
<reference evidence="9 10" key="1">
    <citation type="submission" date="2018-08" db="EMBL/GenBank/DDBJ databases">
        <title>A genome reference for cultivated species of the human gut microbiota.</title>
        <authorList>
            <person name="Zou Y."/>
            <person name="Xue W."/>
            <person name="Luo G."/>
        </authorList>
    </citation>
    <scope>NUCLEOTIDE SEQUENCE [LARGE SCALE GENOMIC DNA]</scope>
    <source>
        <strain evidence="9 10">AM26-26AC</strain>
    </source>
</reference>
<dbReference type="Pfam" id="PF07715">
    <property type="entry name" value="Plug"/>
    <property type="match status" value="1"/>
</dbReference>
<dbReference type="Pfam" id="PF13715">
    <property type="entry name" value="CarbopepD_reg_2"/>
    <property type="match status" value="1"/>
</dbReference>
<evidence type="ECO:0000256" key="6">
    <source>
        <dbReference type="ARBA" id="ARBA00023237"/>
    </source>
</evidence>
<dbReference type="NCBIfam" id="TIGR04056">
    <property type="entry name" value="OMP_RagA_SusC"/>
    <property type="match status" value="1"/>
</dbReference>
<sequence length="1171" mass="129715">MNILPNFKRKSGNVYSFLAFLLFVCLLFVPYNIQAQSQNNITLNVQNETVENVFNQLSKQTGLKFFYDQTVVNNAPRVSLSVKDASLQSVLNKISSQTKLYFNRDNNTISVGKQNNLNVGEQVKNKRITGQVVDQAGEPIIGVSVVLKGTANGVITDVDGNYTLSNVPEEGVISFSYIGYQTVELKANNRELAKIILKEDNELLDEVVVVGYGVQRKRDVTTSISSMKASELAVPVSSVDQALVGKMTGVQVTQPNGVPGGGLSIKVRGSGSITAGTDPLYVIDGFPMSSDAGSGAGQSVSPLSTINMNDIESIEVLKDASAAAIYGSRGANGVVIITTKKGKEGKDLKPTVQYDGYVGFQQRTKKIDMLDAYEYAKLSYDGHNNAYLDLLESKGIPGSITDTNDERNAKLGKKPGTINQAYLLPPEIMPYINGEKGLINTDWQDEVMRTALTHNHNLSLSGGNKSTRYFISGNYMKEEGIVIGSEFEQMGARGKVDANYKKFAFGTNLSFNYSVYDIVPTEDRYKNETIVASALAMAPIMPVYNPDGSYNFDQWNWQYKHPQIVNPVALANEKEDQMKRYRFLGNVYGEYELYKDLKLKTNFGVDFNSYSRSYYRPSTLPTSLDRVPPSVPEGSKRDKNMLNWVWENTLSYVKIFKQDHHLSAVAGWSAQKESANTSLIAGNGYPNDLVHTINAASAITNWSATAYEWSLLSALARAQYSYKGKYMLSAAVRADGSSRFGKNNRWGTFPSVSAGWYVSEEDFMKNLNWLSSLKLRASYGVSGNFNIGNYDYYATLSEDNYVYGKNDGTLANGLYPSTAGNPDLGWEKTAMLNLGLEFGLFNMFTFELDWYTSTTSDMLLDVPVAEFSGFSTIPMNIGKVSNKGIEFSLATTNKWGDFTWNNRFNISANRNEVVDLGGAEEMLTTTESVTFITKVGEPIGNYYTLVTDGVFANQAEIDNSKDPDKTKRKYAYVEGAKPGDFRYKDIDGNGEINENDRTITGNYMPKFTYGFSTEMKYKNLDLAVSLQGVQGNKIANIFRRYIDNMEGGNNCQIDALDRWVSEDNPGSGLVVRANRSATGMNGTTSTWHIEDGSYLRIKNITLGYTLPKDWLSNVGINHLRVYLSTQNPFTFTKYSGYNPEVNMKGNSLTPGIDYGTYPLAKSFVFGLNVTF</sequence>
<dbReference type="InterPro" id="IPR023997">
    <property type="entry name" value="TonB-dep_OMP_SusC/RagA_CS"/>
</dbReference>
<feature type="domain" description="Secretin/TonB short N-terminal" evidence="8">
    <location>
        <begin position="63"/>
        <end position="114"/>
    </location>
</feature>
<name>A0A414MFQ9_9BACE</name>
<dbReference type="InterPro" id="IPR037066">
    <property type="entry name" value="Plug_dom_sf"/>
</dbReference>
<keyword evidence="5 7" id="KW-0472">Membrane</keyword>
<comment type="subcellular location">
    <subcellularLocation>
        <location evidence="1 7">Cell outer membrane</location>
        <topology evidence="1 7">Multi-pass membrane protein</topology>
    </subcellularLocation>
</comment>
<dbReference type="Gene3D" id="2.40.170.20">
    <property type="entry name" value="TonB-dependent receptor, beta-barrel domain"/>
    <property type="match status" value="1"/>
</dbReference>
<comment type="caution">
    <text evidence="9">The sequence shown here is derived from an EMBL/GenBank/DDBJ whole genome shotgun (WGS) entry which is preliminary data.</text>
</comment>
<dbReference type="InterPro" id="IPR039426">
    <property type="entry name" value="TonB-dep_rcpt-like"/>
</dbReference>
<dbReference type="Gene3D" id="3.55.50.30">
    <property type="match status" value="1"/>
</dbReference>
<accession>A0A414MFQ9</accession>
<evidence type="ECO:0000256" key="1">
    <source>
        <dbReference type="ARBA" id="ARBA00004571"/>
    </source>
</evidence>
<evidence type="ECO:0000313" key="9">
    <source>
        <dbReference type="EMBL" id="RHF10067.1"/>
    </source>
</evidence>
<evidence type="ECO:0000256" key="4">
    <source>
        <dbReference type="ARBA" id="ARBA00022692"/>
    </source>
</evidence>
<dbReference type="Pfam" id="PF07660">
    <property type="entry name" value="STN"/>
    <property type="match status" value="1"/>
</dbReference>
<dbReference type="InterPro" id="IPR023996">
    <property type="entry name" value="TonB-dep_OMP_SusC/RagA"/>
</dbReference>
<evidence type="ECO:0000313" key="10">
    <source>
        <dbReference type="Proteomes" id="UP000283538"/>
    </source>
</evidence>
<proteinExistence type="inferred from homology"/>
<organism evidence="9 10">
    <name type="scientific">Bacteroides eggerthii</name>
    <dbReference type="NCBI Taxonomy" id="28111"/>
    <lineage>
        <taxon>Bacteria</taxon>
        <taxon>Pseudomonadati</taxon>
        <taxon>Bacteroidota</taxon>
        <taxon>Bacteroidia</taxon>
        <taxon>Bacteroidales</taxon>
        <taxon>Bacteroidaceae</taxon>
        <taxon>Bacteroides</taxon>
    </lineage>
</organism>
<keyword evidence="2 7" id="KW-0813">Transport</keyword>
<dbReference type="RefSeq" id="WP_004292602.1">
    <property type="nucleotide sequence ID" value="NZ_JAQECU010000004.1"/>
</dbReference>
<evidence type="ECO:0000259" key="8">
    <source>
        <dbReference type="SMART" id="SM00965"/>
    </source>
</evidence>
<evidence type="ECO:0000256" key="7">
    <source>
        <dbReference type="PROSITE-ProRule" id="PRU01360"/>
    </source>
</evidence>
<evidence type="ECO:0000256" key="2">
    <source>
        <dbReference type="ARBA" id="ARBA00022448"/>
    </source>
</evidence>
<dbReference type="InterPro" id="IPR008969">
    <property type="entry name" value="CarboxyPept-like_regulatory"/>
</dbReference>
<dbReference type="EMBL" id="QSLA01000005">
    <property type="protein sequence ID" value="RHF10067.1"/>
    <property type="molecule type" value="Genomic_DNA"/>
</dbReference>
<dbReference type="PROSITE" id="PS52016">
    <property type="entry name" value="TONB_DEPENDENT_REC_3"/>
    <property type="match status" value="1"/>
</dbReference>
<dbReference type="AlphaFoldDB" id="A0A414MFQ9"/>
<dbReference type="FunFam" id="2.170.130.10:FF:000008">
    <property type="entry name" value="SusC/RagA family TonB-linked outer membrane protein"/>
    <property type="match status" value="1"/>
</dbReference>